<accession>A0AAD9D8D7</accession>
<dbReference type="AlphaFoldDB" id="A0AAD9D8D7"/>
<dbReference type="InterPro" id="IPR036034">
    <property type="entry name" value="PDZ_sf"/>
</dbReference>
<keyword evidence="2" id="KW-0645">Protease</keyword>
<dbReference type="NCBIfam" id="TIGR00225">
    <property type="entry name" value="prc"/>
    <property type="match status" value="1"/>
</dbReference>
<protein>
    <submittedName>
        <fullName evidence="7">C-terminal processing peptidase</fullName>
        <ecNumber evidence="7">3.4.21.102</ecNumber>
    </submittedName>
</protein>
<feature type="domain" description="PDZ" evidence="6">
    <location>
        <begin position="172"/>
        <end position="236"/>
    </location>
</feature>
<comment type="caution">
    <text evidence="7">The sequence shown here is derived from an EMBL/GenBank/DDBJ whole genome shotgun (WGS) entry which is preliminary data.</text>
</comment>
<comment type="similarity">
    <text evidence="1">Belongs to the peptidase S41A family.</text>
</comment>
<evidence type="ECO:0000256" key="4">
    <source>
        <dbReference type="ARBA" id="ARBA00022825"/>
    </source>
</evidence>
<dbReference type="InterPro" id="IPR029045">
    <property type="entry name" value="ClpP/crotonase-like_dom_sf"/>
</dbReference>
<dbReference type="Gene3D" id="3.30.750.44">
    <property type="match status" value="1"/>
</dbReference>
<dbReference type="SMART" id="SM00245">
    <property type="entry name" value="TSPc"/>
    <property type="match status" value="1"/>
</dbReference>
<dbReference type="GO" id="GO:0004252">
    <property type="term" value="F:serine-type endopeptidase activity"/>
    <property type="evidence" value="ECO:0007669"/>
    <property type="project" value="UniProtKB-EC"/>
</dbReference>
<sequence>MTARCAIVAAAMLLGCSCKAFVLPPAGWQKTAHNNVLQNSLDDGDRISSQLQRTINTLVTAAALFTTALTSPVNIHVNTNEPAITIEKSQAYALNENQLFISDVWFKVTTQYFDQSFNGLGESGWRAKEKEAFQAVEDTGPDDDELVVDAIKTMLSALGDPYTRFLPKEKYEVLTAYATGGTGKAGIGVQLLEDPRTKNVVVMATTNSGPAASAGVHLGDVILKINGEDMTGASAEVVAAKCRGEQGQKVDIAFLRKDENGNAGTEYLKSITRAQVKVNPIQTQMFTTESGKRVGLLKVPSFSTETVKEMVNGLRTISDDGKLDAIAIDIRGNVGGYMPAGVEAANLFLPARAHIIAEVDKSGAIKGYDADGIGAETSTPLYLLVDGRTASAAEIFAGALQDNQRAVVVGSKTFGKGRIQNVQPLENGSGLAITRARYITPKGRDLHGVGIIPNKETSQCESADSARTCLSNIV</sequence>
<dbReference type="CDD" id="cd07560">
    <property type="entry name" value="Peptidase_S41_CPP"/>
    <property type="match status" value="1"/>
</dbReference>
<feature type="signal peptide" evidence="5">
    <location>
        <begin position="1"/>
        <end position="20"/>
    </location>
</feature>
<dbReference type="PROSITE" id="PS51257">
    <property type="entry name" value="PROKAR_LIPOPROTEIN"/>
    <property type="match status" value="1"/>
</dbReference>
<keyword evidence="4" id="KW-0720">Serine protease</keyword>
<name>A0AAD9D8D7_9STRA</name>
<dbReference type="PANTHER" id="PTHR32060">
    <property type="entry name" value="TAIL-SPECIFIC PROTEASE"/>
    <property type="match status" value="1"/>
</dbReference>
<dbReference type="EC" id="3.4.21.102" evidence="7"/>
<feature type="chain" id="PRO_5042048596" evidence="5">
    <location>
        <begin position="21"/>
        <end position="474"/>
    </location>
</feature>
<dbReference type="SMART" id="SM00228">
    <property type="entry name" value="PDZ"/>
    <property type="match status" value="1"/>
</dbReference>
<dbReference type="SUPFAM" id="SSF52096">
    <property type="entry name" value="ClpP/crotonase"/>
    <property type="match status" value="1"/>
</dbReference>
<dbReference type="Gene3D" id="3.90.226.10">
    <property type="entry name" value="2-enoyl-CoA Hydratase, Chain A, domain 1"/>
    <property type="match status" value="1"/>
</dbReference>
<dbReference type="Proteomes" id="UP001224775">
    <property type="component" value="Unassembled WGS sequence"/>
</dbReference>
<dbReference type="InterPro" id="IPR004447">
    <property type="entry name" value="Peptidase_S41A"/>
</dbReference>
<dbReference type="InterPro" id="IPR001478">
    <property type="entry name" value="PDZ"/>
</dbReference>
<evidence type="ECO:0000256" key="2">
    <source>
        <dbReference type="ARBA" id="ARBA00022670"/>
    </source>
</evidence>
<reference evidence="7" key="1">
    <citation type="submission" date="2023-06" db="EMBL/GenBank/DDBJ databases">
        <title>Survivors Of The Sea: Transcriptome response of Skeletonema marinoi to long-term dormancy.</title>
        <authorList>
            <person name="Pinder M.I.M."/>
            <person name="Kourtchenko O."/>
            <person name="Robertson E.K."/>
            <person name="Larsson T."/>
            <person name="Maumus F."/>
            <person name="Osuna-Cruz C.M."/>
            <person name="Vancaester E."/>
            <person name="Stenow R."/>
            <person name="Vandepoele K."/>
            <person name="Ploug H."/>
            <person name="Bruchert V."/>
            <person name="Godhe A."/>
            <person name="Topel M."/>
        </authorList>
    </citation>
    <scope>NUCLEOTIDE SEQUENCE</scope>
    <source>
        <strain evidence="7">R05AC</strain>
    </source>
</reference>
<dbReference type="Gene3D" id="2.30.42.10">
    <property type="match status" value="1"/>
</dbReference>
<evidence type="ECO:0000259" key="6">
    <source>
        <dbReference type="PROSITE" id="PS50106"/>
    </source>
</evidence>
<dbReference type="Pfam" id="PF13180">
    <property type="entry name" value="PDZ_2"/>
    <property type="match status" value="1"/>
</dbReference>
<organism evidence="7 8">
    <name type="scientific">Skeletonema marinoi</name>
    <dbReference type="NCBI Taxonomy" id="267567"/>
    <lineage>
        <taxon>Eukaryota</taxon>
        <taxon>Sar</taxon>
        <taxon>Stramenopiles</taxon>
        <taxon>Ochrophyta</taxon>
        <taxon>Bacillariophyta</taxon>
        <taxon>Coscinodiscophyceae</taxon>
        <taxon>Thalassiosirophycidae</taxon>
        <taxon>Thalassiosirales</taxon>
        <taxon>Skeletonemataceae</taxon>
        <taxon>Skeletonema</taxon>
        <taxon>Skeletonema marinoi-dohrnii complex</taxon>
    </lineage>
</organism>
<dbReference type="PANTHER" id="PTHR32060:SF22">
    <property type="entry name" value="CARBOXYL-TERMINAL-PROCESSING PEPTIDASE 3, CHLOROPLASTIC"/>
    <property type="match status" value="1"/>
</dbReference>
<evidence type="ECO:0000256" key="3">
    <source>
        <dbReference type="ARBA" id="ARBA00022801"/>
    </source>
</evidence>
<keyword evidence="8" id="KW-1185">Reference proteome</keyword>
<gene>
    <name evidence="7" type="ORF">QTG54_012626</name>
</gene>
<dbReference type="Pfam" id="PF03572">
    <property type="entry name" value="Peptidase_S41"/>
    <property type="match status" value="1"/>
</dbReference>
<evidence type="ECO:0000256" key="1">
    <source>
        <dbReference type="ARBA" id="ARBA00009179"/>
    </source>
</evidence>
<dbReference type="InterPro" id="IPR005151">
    <property type="entry name" value="Tail-specific_protease"/>
</dbReference>
<proteinExistence type="inferred from homology"/>
<keyword evidence="3 7" id="KW-0378">Hydrolase</keyword>
<evidence type="ECO:0000313" key="8">
    <source>
        <dbReference type="Proteomes" id="UP001224775"/>
    </source>
</evidence>
<evidence type="ECO:0000313" key="7">
    <source>
        <dbReference type="EMBL" id="KAK1736604.1"/>
    </source>
</evidence>
<dbReference type="PROSITE" id="PS50106">
    <property type="entry name" value="PDZ"/>
    <property type="match status" value="1"/>
</dbReference>
<keyword evidence="5" id="KW-0732">Signal</keyword>
<dbReference type="GO" id="GO:0006508">
    <property type="term" value="P:proteolysis"/>
    <property type="evidence" value="ECO:0007669"/>
    <property type="project" value="UniProtKB-KW"/>
</dbReference>
<evidence type="ECO:0000256" key="5">
    <source>
        <dbReference type="SAM" id="SignalP"/>
    </source>
</evidence>
<dbReference type="SUPFAM" id="SSF50156">
    <property type="entry name" value="PDZ domain-like"/>
    <property type="match status" value="1"/>
</dbReference>
<dbReference type="EMBL" id="JATAAI010000028">
    <property type="protein sequence ID" value="KAK1736604.1"/>
    <property type="molecule type" value="Genomic_DNA"/>
</dbReference>